<evidence type="ECO:0000256" key="3">
    <source>
        <dbReference type="ARBA" id="ARBA00022449"/>
    </source>
</evidence>
<feature type="transmembrane region" description="Helical" evidence="10">
    <location>
        <begin position="27"/>
        <end position="50"/>
    </location>
</feature>
<dbReference type="GO" id="GO:0005886">
    <property type="term" value="C:plasma membrane"/>
    <property type="evidence" value="ECO:0007669"/>
    <property type="project" value="UniProtKB-SubCell"/>
</dbReference>
<dbReference type="EMBL" id="JABMOJ010000494">
    <property type="protein sequence ID" value="NQV66298.1"/>
    <property type="molecule type" value="Genomic_DNA"/>
</dbReference>
<evidence type="ECO:0000256" key="10">
    <source>
        <dbReference type="SAM" id="Phobius"/>
    </source>
</evidence>
<feature type="transmembrane region" description="Helical" evidence="10">
    <location>
        <begin position="400"/>
        <end position="418"/>
    </location>
</feature>
<dbReference type="InterPro" id="IPR002528">
    <property type="entry name" value="MATE_fam"/>
</dbReference>
<feature type="transmembrane region" description="Helical" evidence="10">
    <location>
        <begin position="171"/>
        <end position="195"/>
    </location>
</feature>
<keyword evidence="8 10" id="KW-0472">Membrane</keyword>
<keyword evidence="6 10" id="KW-1133">Transmembrane helix</keyword>
<evidence type="ECO:0000256" key="6">
    <source>
        <dbReference type="ARBA" id="ARBA00022989"/>
    </source>
</evidence>
<feature type="transmembrane region" description="Helical" evidence="10">
    <location>
        <begin position="263"/>
        <end position="284"/>
    </location>
</feature>
<dbReference type="AlphaFoldDB" id="A0A973A9Z8"/>
<dbReference type="CDD" id="cd13133">
    <property type="entry name" value="MATE_like_7"/>
    <property type="match status" value="1"/>
</dbReference>
<evidence type="ECO:0000256" key="9">
    <source>
        <dbReference type="ARBA" id="ARBA00031636"/>
    </source>
</evidence>
<dbReference type="NCBIfam" id="TIGR00797">
    <property type="entry name" value="matE"/>
    <property type="match status" value="1"/>
</dbReference>
<proteinExistence type="predicted"/>
<evidence type="ECO:0000256" key="7">
    <source>
        <dbReference type="ARBA" id="ARBA00023065"/>
    </source>
</evidence>
<keyword evidence="4" id="KW-1003">Cell membrane</keyword>
<sequence length="438" mass="47530">MVISQGAFALMIFTDRYFMSLVSPTHLAASLGGGVASFFCMSLFIGVLSYGNAMVAQYYGARELAKCPRVLTQGLLMCLVFVPALLLIGLFVGDMFAWMGHGPELVALEKTYFYILIWGSAISLIKTCLGSYFAGIGQTRVVMIADTLGILVNLPLTYGLVFGAWGLPALGIAGAAWGTIISTLFSVAIFMLFYLGREHRRRFAVLASFVVDLGILRRYLRLGVPSGVEMFLNVAAFNLFLLMFQSYGVPEAASAAIVFNWDIVAFVPMIGLNVAIISLIGRFIGEGNMDKTRQVIMSGFLLGLSYSGMLALLFVIQRGPLVSMFLIGSSDDAAIMDLASMMMLGLATYVMADALILVSSGVLRGAGDTRWLMWMSVGLHWLMLLAQFLVIKVWALGPLVSWGVFVVAVLSVAAAYLWRLSGPVWRSEAAIARVMAEH</sequence>
<evidence type="ECO:0000256" key="1">
    <source>
        <dbReference type="ARBA" id="ARBA00004429"/>
    </source>
</evidence>
<organism evidence="11 12">
    <name type="scientific">SAR86 cluster bacterium</name>
    <dbReference type="NCBI Taxonomy" id="2030880"/>
    <lineage>
        <taxon>Bacteria</taxon>
        <taxon>Pseudomonadati</taxon>
        <taxon>Pseudomonadota</taxon>
        <taxon>Gammaproteobacteria</taxon>
        <taxon>SAR86 cluster</taxon>
    </lineage>
</organism>
<keyword evidence="5 10" id="KW-0812">Transmembrane</keyword>
<protein>
    <recommendedName>
        <fullName evidence="9">Multidrug-efflux transporter</fullName>
    </recommendedName>
</protein>
<dbReference type="InterPro" id="IPR048279">
    <property type="entry name" value="MdtK-like"/>
</dbReference>
<dbReference type="Pfam" id="PF01554">
    <property type="entry name" value="MatE"/>
    <property type="match status" value="2"/>
</dbReference>
<evidence type="ECO:0000313" key="11">
    <source>
        <dbReference type="EMBL" id="NQV66298.1"/>
    </source>
</evidence>
<keyword evidence="7" id="KW-0406">Ion transport</keyword>
<reference evidence="11" key="1">
    <citation type="submission" date="2020-05" db="EMBL/GenBank/DDBJ databases">
        <title>Sulfur intermediates as new biogeochemical hubs in an aquatic model microbial ecosystem.</title>
        <authorList>
            <person name="Vigneron A."/>
        </authorList>
    </citation>
    <scope>NUCLEOTIDE SEQUENCE</scope>
    <source>
        <strain evidence="11">Bin.250</strain>
    </source>
</reference>
<comment type="subcellular location">
    <subcellularLocation>
        <location evidence="1">Cell inner membrane</location>
        <topology evidence="1">Multi-pass membrane protein</topology>
    </subcellularLocation>
</comment>
<dbReference type="GO" id="GO:0015297">
    <property type="term" value="F:antiporter activity"/>
    <property type="evidence" value="ECO:0007669"/>
    <property type="project" value="UniProtKB-KW"/>
</dbReference>
<evidence type="ECO:0000256" key="5">
    <source>
        <dbReference type="ARBA" id="ARBA00022692"/>
    </source>
</evidence>
<keyword evidence="2" id="KW-0813">Transport</keyword>
<gene>
    <name evidence="11" type="ORF">HQ497_13135</name>
</gene>
<feature type="transmembrane region" description="Helical" evidence="10">
    <location>
        <begin position="141"/>
        <end position="165"/>
    </location>
</feature>
<comment type="caution">
    <text evidence="11">The sequence shown here is derived from an EMBL/GenBank/DDBJ whole genome shotgun (WGS) entry which is preliminary data.</text>
</comment>
<evidence type="ECO:0000256" key="2">
    <source>
        <dbReference type="ARBA" id="ARBA00022448"/>
    </source>
</evidence>
<feature type="transmembrane region" description="Helical" evidence="10">
    <location>
        <begin position="112"/>
        <end position="134"/>
    </location>
</feature>
<dbReference type="PIRSF" id="PIRSF006603">
    <property type="entry name" value="DinF"/>
    <property type="match status" value="1"/>
</dbReference>
<evidence type="ECO:0000256" key="4">
    <source>
        <dbReference type="ARBA" id="ARBA00022475"/>
    </source>
</evidence>
<dbReference type="InterPro" id="IPR050222">
    <property type="entry name" value="MATE_MdtK"/>
</dbReference>
<name>A0A973A9Z8_9GAMM</name>
<dbReference type="GO" id="GO:0006811">
    <property type="term" value="P:monoatomic ion transport"/>
    <property type="evidence" value="ECO:0007669"/>
    <property type="project" value="UniProtKB-KW"/>
</dbReference>
<feature type="transmembrane region" description="Helical" evidence="10">
    <location>
        <begin position="70"/>
        <end position="92"/>
    </location>
</feature>
<dbReference type="PANTHER" id="PTHR43298">
    <property type="entry name" value="MULTIDRUG RESISTANCE PROTEIN NORM-RELATED"/>
    <property type="match status" value="1"/>
</dbReference>
<dbReference type="GO" id="GO:0042910">
    <property type="term" value="F:xenobiotic transmembrane transporter activity"/>
    <property type="evidence" value="ECO:0007669"/>
    <property type="project" value="InterPro"/>
</dbReference>
<feature type="transmembrane region" description="Helical" evidence="10">
    <location>
        <begin position="222"/>
        <end position="243"/>
    </location>
</feature>
<feature type="transmembrane region" description="Helical" evidence="10">
    <location>
        <begin position="296"/>
        <end position="318"/>
    </location>
</feature>
<dbReference type="PANTHER" id="PTHR43298:SF2">
    <property type="entry name" value="FMN_FAD EXPORTER YEEO-RELATED"/>
    <property type="match status" value="1"/>
</dbReference>
<feature type="transmembrane region" description="Helical" evidence="10">
    <location>
        <begin position="338"/>
        <end position="359"/>
    </location>
</feature>
<keyword evidence="3" id="KW-0050">Antiport</keyword>
<feature type="transmembrane region" description="Helical" evidence="10">
    <location>
        <begin position="371"/>
        <end position="394"/>
    </location>
</feature>
<dbReference type="Proteomes" id="UP000754644">
    <property type="component" value="Unassembled WGS sequence"/>
</dbReference>
<evidence type="ECO:0000313" key="12">
    <source>
        <dbReference type="Proteomes" id="UP000754644"/>
    </source>
</evidence>
<evidence type="ECO:0000256" key="8">
    <source>
        <dbReference type="ARBA" id="ARBA00023136"/>
    </source>
</evidence>
<accession>A0A973A9Z8</accession>